<sequence length="385" mass="42459">MGDQRDPREFEAVEKLEKLCDALARLPEDARKELRSALLEEVEQRQPRKVAGLRRGLAESLEACGEELVEREDDFDEGIYEETSRTVPRWVAQRHQIGTERRPDSKKEMLRPRDEAKLPLEQLGLGAVWTPRAEWTRRLPALLPRQRDISWGIYANPESLRRELGPRWARRRPSGDAQGAFWNDVIQSADAVELTLMAVTHRPMAMPALRDALTGGLGSSFAELSRTQGAPPGAELELERFVTALTAKTPTEEGSLVSRLRQKMPDAVNQLVEKYVPAPSKQLAPYVPAGTIFIFTPRPQNRGLVVEVVTADPIATRKSWFAGRTASPFILRAFFNAFLGGGADPLGRANVGRGILSCLTTKMPQASLPSPTEGATGAPLLGAGC</sequence>
<evidence type="ECO:0000313" key="3">
    <source>
        <dbReference type="EMBL" id="RMZ53624.1"/>
    </source>
</evidence>
<name>A0A087SPS5_AUXPR</name>
<reference evidence="3" key="5">
    <citation type="submission" date="2018-11" db="EMBL/GenBank/DDBJ databases">
        <title>Characterization of plant carbon substrate utilization by Auxenochlorella protothecoides.</title>
        <authorList>
            <person name="Vogler B.W."/>
            <person name="Starkenburg S.R."/>
            <person name="Sudasinghe N."/>
            <person name="Schambach J.Y."/>
            <person name="Rollin J.A."/>
            <person name="Pattathil S."/>
            <person name="Barry A.N."/>
        </authorList>
    </citation>
    <scope>NUCLEOTIDE SEQUENCE [LARGE SCALE GENOMIC DNA]</scope>
    <source>
        <strain evidence="3">UTEX 25</strain>
    </source>
</reference>
<proteinExistence type="predicted"/>
<dbReference type="KEGG" id="apro:F751_5693"/>
<dbReference type="GeneID" id="23617084"/>
<reference evidence="5" key="3">
    <citation type="journal article" date="2018" name="Algal Res.">
        <title>Characterization of plant carbon substrate utilization by Auxenochlorella protothecoides.</title>
        <authorList>
            <person name="Vogler B.W."/>
            <person name="Starkenburg S.R."/>
            <person name="Sudasinghe N."/>
            <person name="Schambach J.Y."/>
            <person name="Rollin J.A."/>
            <person name="Pattathil S."/>
            <person name="Barry A.N."/>
        </authorList>
    </citation>
    <scope>NUCLEOTIDE SEQUENCE [LARGE SCALE GENOMIC DNA]</scope>
    <source>
        <strain evidence="5">UTEX 25</strain>
    </source>
</reference>
<dbReference type="EMBL" id="KL662154">
    <property type="protein sequence ID" value="KFM27729.1"/>
    <property type="molecule type" value="Genomic_DNA"/>
</dbReference>
<dbReference type="Proteomes" id="UP000028924">
    <property type="component" value="Unassembled WGS sequence"/>
</dbReference>
<dbReference type="OrthoDB" id="546011at2759"/>
<dbReference type="Proteomes" id="UP000279271">
    <property type="component" value="Unassembled WGS sequence"/>
</dbReference>
<evidence type="ECO:0000313" key="4">
    <source>
        <dbReference type="Proteomes" id="UP000028924"/>
    </source>
</evidence>
<reference evidence="2 4" key="1">
    <citation type="journal article" date="2014" name="BMC Genomics">
        <title>Oil accumulation mechanisms of the oleaginous microalga Chlorella protothecoides revealed through its genome, transcriptomes, and proteomes.</title>
        <authorList>
            <person name="Gao C."/>
            <person name="Wang Y."/>
            <person name="Shen Y."/>
            <person name="Yan D."/>
            <person name="He X."/>
            <person name="Dai J."/>
            <person name="Wu Q."/>
        </authorList>
    </citation>
    <scope>NUCLEOTIDE SEQUENCE [LARGE SCALE GENOMIC DNA]</scope>
    <source>
        <strain evidence="2 4">0710</strain>
    </source>
</reference>
<dbReference type="AlphaFoldDB" id="A0A087SPS5"/>
<reference evidence="3" key="4">
    <citation type="submission" date="2018-10" db="EMBL/GenBank/DDBJ databases">
        <authorList>
            <person name="Hovde B."/>
            <person name="Zhang X."/>
        </authorList>
    </citation>
    <scope>NUCLEOTIDE SEQUENCE [LARGE SCALE GENOMIC DNA]</scope>
    <source>
        <strain evidence="3">UTEX 25</strain>
    </source>
</reference>
<evidence type="ECO:0000313" key="2">
    <source>
        <dbReference type="EMBL" id="KFM27729.1"/>
    </source>
</evidence>
<gene>
    <name evidence="3" type="ORF">APUTEX25_003158</name>
    <name evidence="2" type="ORF">F751_5693</name>
    <name evidence="1" type="ORF">g.17818</name>
</gene>
<evidence type="ECO:0000313" key="1">
    <source>
        <dbReference type="EMBL" id="JAT68143.1"/>
    </source>
</evidence>
<evidence type="ECO:0008006" key="6">
    <source>
        <dbReference type="Google" id="ProtNLM"/>
    </source>
</evidence>
<protein>
    <recommendedName>
        <fullName evidence="6">Chalcone isomerase domain-containing protein</fullName>
    </recommendedName>
</protein>
<organism evidence="2 4">
    <name type="scientific">Auxenochlorella protothecoides</name>
    <name type="common">Green microalga</name>
    <name type="synonym">Chlorella protothecoides</name>
    <dbReference type="NCBI Taxonomy" id="3075"/>
    <lineage>
        <taxon>Eukaryota</taxon>
        <taxon>Viridiplantae</taxon>
        <taxon>Chlorophyta</taxon>
        <taxon>core chlorophytes</taxon>
        <taxon>Trebouxiophyceae</taxon>
        <taxon>Chlorellales</taxon>
        <taxon>Chlorellaceae</taxon>
        <taxon>Auxenochlorella</taxon>
    </lineage>
</organism>
<keyword evidence="4" id="KW-1185">Reference proteome</keyword>
<dbReference type="EMBL" id="QOKY01000196">
    <property type="protein sequence ID" value="RMZ53624.1"/>
    <property type="molecule type" value="Genomic_DNA"/>
</dbReference>
<evidence type="ECO:0000313" key="5">
    <source>
        <dbReference type="Proteomes" id="UP000279271"/>
    </source>
</evidence>
<reference evidence="1" key="2">
    <citation type="submission" date="2015-08" db="EMBL/GenBank/DDBJ databases">
        <authorList>
            <person name="Babu N.S."/>
            <person name="Beckwith C.J."/>
            <person name="Beseler K.G."/>
            <person name="Brison A."/>
            <person name="Carone J.V."/>
            <person name="Caskin T.P."/>
            <person name="Diamond M."/>
            <person name="Durham M.E."/>
            <person name="Foxe J.M."/>
            <person name="Go M."/>
            <person name="Henderson B.A."/>
            <person name="Jones I.B."/>
            <person name="McGettigan J.A."/>
            <person name="Micheletti S.J."/>
            <person name="Nasrallah M.E."/>
            <person name="Ortiz D."/>
            <person name="Piller C.R."/>
            <person name="Privatt S.R."/>
            <person name="Schneider S.L."/>
            <person name="Sharp S."/>
            <person name="Smith T.C."/>
            <person name="Stanton J.D."/>
            <person name="Ullery H.E."/>
            <person name="Wilson R.J."/>
            <person name="Serrano M.G."/>
            <person name="Buck G."/>
            <person name="Lee V."/>
            <person name="Wang Y."/>
            <person name="Carvalho R."/>
            <person name="Voegtly L."/>
            <person name="Shi R."/>
            <person name="Duckworth R."/>
            <person name="Johnson A."/>
            <person name="Loviza R."/>
            <person name="Walstead R."/>
            <person name="Shah Z."/>
            <person name="Kiflezghi M."/>
            <person name="Wade K."/>
            <person name="Ball S.L."/>
            <person name="Bradley K.W."/>
            <person name="Asai D.J."/>
            <person name="Bowman C.A."/>
            <person name="Russell D.A."/>
            <person name="Pope W.H."/>
            <person name="Jacobs-Sera D."/>
            <person name="Hendrix R.W."/>
            <person name="Hatfull G.F."/>
        </authorList>
    </citation>
    <scope>NUCLEOTIDE SEQUENCE</scope>
</reference>
<accession>A0A087SPS5</accession>
<dbReference type="RefSeq" id="XP_011400716.1">
    <property type="nucleotide sequence ID" value="XM_011402414.1"/>
</dbReference>
<dbReference type="EMBL" id="GDKF01010479">
    <property type="protein sequence ID" value="JAT68143.1"/>
    <property type="molecule type" value="Transcribed_RNA"/>
</dbReference>